<dbReference type="Proteomes" id="UP000558284">
    <property type="component" value="Unassembled WGS sequence"/>
</dbReference>
<comment type="caution">
    <text evidence="2">The sequence shown here is derived from an EMBL/GenBank/DDBJ whole genome shotgun (WGS) entry which is preliminary data.</text>
</comment>
<sequence>MVAGIGSFGSFGASLAHGRSSGKTPHAHGGSSDPKKPVDHNKPADPDKPADPNKPVKGRDRTDIPSDSGDGPQAVEEAFQLALSAVAWTVMNDVMSDADESMADTEEDT</sequence>
<evidence type="ECO:0000313" key="2">
    <source>
        <dbReference type="EMBL" id="MBA1142431.1"/>
    </source>
</evidence>
<feature type="region of interest" description="Disordered" evidence="1">
    <location>
        <begin position="11"/>
        <end position="76"/>
    </location>
</feature>
<evidence type="ECO:0000256" key="1">
    <source>
        <dbReference type="SAM" id="MobiDB-lite"/>
    </source>
</evidence>
<organism evidence="2 3">
    <name type="scientific">Mesorhizobium neociceri</name>
    <dbReference type="NCBI Taxonomy" id="1307853"/>
    <lineage>
        <taxon>Bacteria</taxon>
        <taxon>Pseudomonadati</taxon>
        <taxon>Pseudomonadota</taxon>
        <taxon>Alphaproteobacteria</taxon>
        <taxon>Hyphomicrobiales</taxon>
        <taxon>Phyllobacteriaceae</taxon>
        <taxon>Mesorhizobium</taxon>
    </lineage>
</organism>
<evidence type="ECO:0000313" key="3">
    <source>
        <dbReference type="Proteomes" id="UP000558284"/>
    </source>
</evidence>
<dbReference type="EMBL" id="JACDTY010000009">
    <property type="protein sequence ID" value="MBA1142431.1"/>
    <property type="molecule type" value="Genomic_DNA"/>
</dbReference>
<accession>A0A838B8Y4</accession>
<dbReference type="RefSeq" id="WP_181059234.1">
    <property type="nucleotide sequence ID" value="NZ_JACDTY010000009.1"/>
</dbReference>
<protein>
    <submittedName>
        <fullName evidence="2">Nodulation protein NopC</fullName>
    </submittedName>
</protein>
<dbReference type="AlphaFoldDB" id="A0A838B8Y4"/>
<name>A0A838B8Y4_9HYPH</name>
<feature type="compositionally biased region" description="Basic and acidic residues" evidence="1">
    <location>
        <begin position="33"/>
        <end position="51"/>
    </location>
</feature>
<keyword evidence="3" id="KW-1185">Reference proteome</keyword>
<proteinExistence type="predicted"/>
<reference evidence="2 3" key="1">
    <citation type="submission" date="2020-07" db="EMBL/GenBank/DDBJ databases">
        <title>Definition of the novel symbiovar canariense within Mesorhizobium novociceri, a new species of genus Mesorhizobium nodulating Cicer canariense in the Caldera de Taburiente National Park (La Palma, Canary Islands).</title>
        <authorList>
            <person name="Leon-Barrios M."/>
            <person name="Perez-Yepez J."/>
            <person name="Flores-Felix J.D."/>
            <person name="Ramirez-Baena M.H."/>
            <person name="Pulido-Suarez L."/>
            <person name="Igual J.M."/>
            <person name="Velazquez E."/>
            <person name="Peix A."/>
        </authorList>
    </citation>
    <scope>NUCLEOTIDE SEQUENCE [LARGE SCALE GENOMIC DNA]</scope>
    <source>
        <strain evidence="2 3">CCANP35</strain>
    </source>
</reference>
<gene>
    <name evidence="2" type="ORF">H0241_19505</name>
</gene>